<dbReference type="EMBL" id="JAGXTP010000003">
    <property type="protein sequence ID" value="MBS3850398.1"/>
    <property type="molecule type" value="Genomic_DNA"/>
</dbReference>
<dbReference type="Pfam" id="PF00300">
    <property type="entry name" value="His_Phos_1"/>
    <property type="match status" value="1"/>
</dbReference>
<dbReference type="InterPro" id="IPR029033">
    <property type="entry name" value="His_PPase_superfam"/>
</dbReference>
<gene>
    <name evidence="1" type="ORF">KD146_16985</name>
</gene>
<comment type="caution">
    <text evidence="1">The sequence shown here is derived from an EMBL/GenBank/DDBJ whole genome shotgun (WGS) entry which is preliminary data.</text>
</comment>
<evidence type="ECO:0000313" key="1">
    <source>
        <dbReference type="EMBL" id="MBS3850398.1"/>
    </source>
</evidence>
<dbReference type="Proteomes" id="UP000678281">
    <property type="component" value="Unassembled WGS sequence"/>
</dbReference>
<name>A0A942E956_9HYPH</name>
<proteinExistence type="predicted"/>
<dbReference type="Gene3D" id="3.40.50.1240">
    <property type="entry name" value="Phosphoglycerate mutase-like"/>
    <property type="match status" value="1"/>
</dbReference>
<dbReference type="RefSeq" id="WP_212660016.1">
    <property type="nucleotide sequence ID" value="NZ_JAGXTP010000003.1"/>
</dbReference>
<accession>A0A942E956</accession>
<keyword evidence="2" id="KW-1185">Reference proteome</keyword>
<dbReference type="AlphaFoldDB" id="A0A942E956"/>
<organism evidence="1 2">
    <name type="scientific">Devosia litorisediminis</name>
    <dbReference type="NCBI Taxonomy" id="2829817"/>
    <lineage>
        <taxon>Bacteria</taxon>
        <taxon>Pseudomonadati</taxon>
        <taxon>Pseudomonadota</taxon>
        <taxon>Alphaproteobacteria</taxon>
        <taxon>Hyphomicrobiales</taxon>
        <taxon>Devosiaceae</taxon>
        <taxon>Devosia</taxon>
    </lineage>
</organism>
<sequence>MRALYVTHPQVLIDASVPVPQWGLSPQGRARAQAFADRDIVPTGAAIFASDERKAIELATLLSPDRDIRIDPSLGENDRSATGFLPSAEFETMADRFFGEPATSAQGWERAIDAQMRIVAAVARALAETGADRPVVFCGHGGVGTLLKCHVSGRAIARAEDQSRHAHPGGGNCFAFDLEPAKLAAEWVAMEDFAPGWFSPSVAAAR</sequence>
<evidence type="ECO:0000313" key="2">
    <source>
        <dbReference type="Proteomes" id="UP000678281"/>
    </source>
</evidence>
<reference evidence="1" key="1">
    <citation type="submission" date="2021-04" db="EMBL/GenBank/DDBJ databases">
        <title>Devosia litorisediminis sp. nov., isolated from a sand dune.</title>
        <authorList>
            <person name="Park S."/>
            <person name="Yoon J.-H."/>
        </authorList>
    </citation>
    <scope>NUCLEOTIDE SEQUENCE</scope>
    <source>
        <strain evidence="1">BSSL-BM10</strain>
    </source>
</reference>
<dbReference type="SUPFAM" id="SSF53254">
    <property type="entry name" value="Phosphoglycerate mutase-like"/>
    <property type="match status" value="1"/>
</dbReference>
<protein>
    <submittedName>
        <fullName evidence="1">Histidine phosphatase family protein</fullName>
    </submittedName>
</protein>
<dbReference type="InterPro" id="IPR013078">
    <property type="entry name" value="His_Pase_superF_clade-1"/>
</dbReference>